<evidence type="ECO:0000313" key="5">
    <source>
        <dbReference type="EMBL" id="GIY73028.1"/>
    </source>
</evidence>
<reference evidence="5 6" key="1">
    <citation type="submission" date="2021-06" db="EMBL/GenBank/DDBJ databases">
        <title>Caerostris darwini draft genome.</title>
        <authorList>
            <person name="Kono N."/>
            <person name="Arakawa K."/>
        </authorList>
    </citation>
    <scope>NUCLEOTIDE SEQUENCE [LARGE SCALE GENOMIC DNA]</scope>
</reference>
<dbReference type="AlphaFoldDB" id="A0AAV4VSC1"/>
<evidence type="ECO:0000256" key="1">
    <source>
        <dbReference type="ARBA" id="ARBA00022614"/>
    </source>
</evidence>
<evidence type="ECO:0000256" key="3">
    <source>
        <dbReference type="ARBA" id="ARBA00022737"/>
    </source>
</evidence>
<gene>
    <name evidence="5" type="primary">AVEN_131898_1</name>
    <name evidence="5" type="ORF">CDAR_89601</name>
</gene>
<keyword evidence="2 4" id="KW-0732">Signal</keyword>
<comment type="caution">
    <text evidence="5">The sequence shown here is derived from an EMBL/GenBank/DDBJ whole genome shotgun (WGS) entry which is preliminary data.</text>
</comment>
<dbReference type="EMBL" id="BPLQ01013546">
    <property type="protein sequence ID" value="GIY73028.1"/>
    <property type="molecule type" value="Genomic_DNA"/>
</dbReference>
<evidence type="ECO:0000256" key="4">
    <source>
        <dbReference type="SAM" id="SignalP"/>
    </source>
</evidence>
<evidence type="ECO:0000313" key="6">
    <source>
        <dbReference type="Proteomes" id="UP001054837"/>
    </source>
</evidence>
<dbReference type="Gene3D" id="3.80.10.10">
    <property type="entry name" value="Ribonuclease Inhibitor"/>
    <property type="match status" value="1"/>
</dbReference>
<feature type="signal peptide" evidence="4">
    <location>
        <begin position="1"/>
        <end position="20"/>
    </location>
</feature>
<accession>A0AAV4VSC1</accession>
<dbReference type="InterPro" id="IPR050541">
    <property type="entry name" value="LRR_TM_domain-containing"/>
</dbReference>
<dbReference type="SUPFAM" id="SSF52058">
    <property type="entry name" value="L domain-like"/>
    <property type="match status" value="1"/>
</dbReference>
<keyword evidence="3" id="KW-0677">Repeat</keyword>
<dbReference type="PANTHER" id="PTHR24369:SF210">
    <property type="entry name" value="CHAOPTIN-RELATED"/>
    <property type="match status" value="1"/>
</dbReference>
<keyword evidence="6" id="KW-1185">Reference proteome</keyword>
<dbReference type="Pfam" id="PF13855">
    <property type="entry name" value="LRR_8"/>
    <property type="match status" value="1"/>
</dbReference>
<keyword evidence="1" id="KW-0433">Leucine-rich repeat</keyword>
<dbReference type="PROSITE" id="PS51257">
    <property type="entry name" value="PROKAR_LIPOPROTEIN"/>
    <property type="match status" value="1"/>
</dbReference>
<dbReference type="InterPro" id="IPR001611">
    <property type="entry name" value="Leu-rich_rpt"/>
</dbReference>
<dbReference type="Proteomes" id="UP001054837">
    <property type="component" value="Unassembled WGS sequence"/>
</dbReference>
<name>A0AAV4VSC1_9ARAC</name>
<dbReference type="GO" id="GO:0005886">
    <property type="term" value="C:plasma membrane"/>
    <property type="evidence" value="ECO:0007669"/>
    <property type="project" value="TreeGrafter"/>
</dbReference>
<organism evidence="5 6">
    <name type="scientific">Caerostris darwini</name>
    <dbReference type="NCBI Taxonomy" id="1538125"/>
    <lineage>
        <taxon>Eukaryota</taxon>
        <taxon>Metazoa</taxon>
        <taxon>Ecdysozoa</taxon>
        <taxon>Arthropoda</taxon>
        <taxon>Chelicerata</taxon>
        <taxon>Arachnida</taxon>
        <taxon>Araneae</taxon>
        <taxon>Araneomorphae</taxon>
        <taxon>Entelegynae</taxon>
        <taxon>Araneoidea</taxon>
        <taxon>Araneidae</taxon>
        <taxon>Caerostris</taxon>
    </lineage>
</organism>
<evidence type="ECO:0000256" key="2">
    <source>
        <dbReference type="ARBA" id="ARBA00022729"/>
    </source>
</evidence>
<proteinExistence type="predicted"/>
<dbReference type="InterPro" id="IPR032675">
    <property type="entry name" value="LRR_dom_sf"/>
</dbReference>
<sequence length="313" mass="35456">MSKILVNVVLLTFLIGCTFAECPPESITRPCTCEPAGGLTLLCENVVSDDVLKGVFRRIRGLKFNNFELDESRIEFIPSDGVIQSRVNNIQLIRTNLTSLFQNPIDESNGVLTLSLDHVRFRNAFPWTQLQKLRKLKYLLVKDSDIPELGGNLKQNVNKDLQVLMLSGTNTRQLADGCLAEHKKLIDFRLENGKLKTLTRNIFPRPASALKILVFNGNQIETLPKNMFSDMPKLNLIGMKDNKLSIVYYQETFGVIPHLETLYLKGNPLNCNCEMRWFVSHKPTRYVDGVCQAPANLKDKEITKLKESHFGSC</sequence>
<feature type="chain" id="PRO_5043820095" evidence="4">
    <location>
        <begin position="21"/>
        <end position="313"/>
    </location>
</feature>
<dbReference type="PANTHER" id="PTHR24369">
    <property type="entry name" value="ANTIGEN BSP, PUTATIVE-RELATED"/>
    <property type="match status" value="1"/>
</dbReference>
<protein>
    <submittedName>
        <fullName evidence="5">Uncharacterized protein</fullName>
    </submittedName>
</protein>